<dbReference type="KEGG" id="camu:CA2015_2631"/>
<dbReference type="Proteomes" id="UP000036520">
    <property type="component" value="Chromosome"/>
</dbReference>
<evidence type="ECO:0000259" key="2">
    <source>
        <dbReference type="Pfam" id="PF06439"/>
    </source>
</evidence>
<dbReference type="AlphaFoldDB" id="A0A0H4PUN4"/>
<dbReference type="EMBL" id="CP012040">
    <property type="protein sequence ID" value="AKP52042.1"/>
    <property type="molecule type" value="Genomic_DNA"/>
</dbReference>
<dbReference type="InterPro" id="IPR010496">
    <property type="entry name" value="AL/BT2_dom"/>
</dbReference>
<proteinExistence type="predicted"/>
<dbReference type="Pfam" id="PF06439">
    <property type="entry name" value="3keto-disac_hyd"/>
    <property type="match status" value="1"/>
</dbReference>
<feature type="domain" description="3-keto-alpha-glucoside-1,2-lyase/3-keto-2-hydroxy-glucal hydratase" evidence="2">
    <location>
        <begin position="27"/>
        <end position="197"/>
    </location>
</feature>
<sequence length="200" mass="22758">MKMKYLLPSLLMIILITNQGFAQKVKMKSIFNGKNLKGWTVNPEDNIWWEVRDGNIYTENDPTKTGSTLWTEKEYGDFILELDFLMGKGTVDSGVFLRTDKDQIQIGISGSLKRDMTGSPYIPGKSYPKEAKGVKDLLKQKDWNTMKIKVEGQAYTVWLNGQEVVTYQSENMPEKGPIGLQLHPSNEMSIEFKNIKVGKL</sequence>
<keyword evidence="4" id="KW-1185">Reference proteome</keyword>
<organism evidence="3 4">
    <name type="scientific">Cyclobacterium amurskyense</name>
    <dbReference type="NCBI Taxonomy" id="320787"/>
    <lineage>
        <taxon>Bacteria</taxon>
        <taxon>Pseudomonadati</taxon>
        <taxon>Bacteroidota</taxon>
        <taxon>Cytophagia</taxon>
        <taxon>Cytophagales</taxon>
        <taxon>Cyclobacteriaceae</taxon>
        <taxon>Cyclobacterium</taxon>
    </lineage>
</organism>
<feature type="chain" id="PRO_5005208261" evidence="1">
    <location>
        <begin position="23"/>
        <end position="200"/>
    </location>
</feature>
<evidence type="ECO:0000256" key="1">
    <source>
        <dbReference type="SAM" id="SignalP"/>
    </source>
</evidence>
<dbReference type="GO" id="GO:0016787">
    <property type="term" value="F:hydrolase activity"/>
    <property type="evidence" value="ECO:0007669"/>
    <property type="project" value="UniProtKB-KW"/>
</dbReference>
<accession>A0A0H4PUN4</accession>
<dbReference type="PATRIC" id="fig|320787.5.peg.2879"/>
<evidence type="ECO:0000313" key="3">
    <source>
        <dbReference type="EMBL" id="AKP52042.1"/>
    </source>
</evidence>
<keyword evidence="3" id="KW-0378">Hydrolase</keyword>
<evidence type="ECO:0000313" key="4">
    <source>
        <dbReference type="Proteomes" id="UP000036520"/>
    </source>
</evidence>
<dbReference type="RefSeq" id="WP_240477793.1">
    <property type="nucleotide sequence ID" value="NZ_CP012040.1"/>
</dbReference>
<dbReference type="STRING" id="320787.CA2015_2631"/>
<reference evidence="3 4" key="1">
    <citation type="submission" date="2015-07" db="EMBL/GenBank/DDBJ databases">
        <authorList>
            <person name="Kim K.M."/>
        </authorList>
    </citation>
    <scope>NUCLEOTIDE SEQUENCE [LARGE SCALE GENOMIC DNA]</scope>
    <source>
        <strain evidence="3 4">KCTC 12363</strain>
    </source>
</reference>
<gene>
    <name evidence="3" type="ORF">CA2015_2631</name>
</gene>
<feature type="signal peptide" evidence="1">
    <location>
        <begin position="1"/>
        <end position="22"/>
    </location>
</feature>
<keyword evidence="1" id="KW-0732">Signal</keyword>
<name>A0A0H4PUN4_9BACT</name>
<dbReference type="Gene3D" id="2.60.120.560">
    <property type="entry name" value="Exo-inulinase, domain 1"/>
    <property type="match status" value="1"/>
</dbReference>
<protein>
    <submittedName>
        <fullName evidence="3">Putative secreted glycosyl hydrolase</fullName>
    </submittedName>
</protein>